<organism evidence="1 2">
    <name type="scientific">Molossus molossus</name>
    <name type="common">Pallas' mastiff bat</name>
    <name type="synonym">Vespertilio molossus</name>
    <dbReference type="NCBI Taxonomy" id="27622"/>
    <lineage>
        <taxon>Eukaryota</taxon>
        <taxon>Metazoa</taxon>
        <taxon>Chordata</taxon>
        <taxon>Craniata</taxon>
        <taxon>Vertebrata</taxon>
        <taxon>Euteleostomi</taxon>
        <taxon>Mammalia</taxon>
        <taxon>Eutheria</taxon>
        <taxon>Laurasiatheria</taxon>
        <taxon>Chiroptera</taxon>
        <taxon>Yangochiroptera</taxon>
        <taxon>Molossidae</taxon>
        <taxon>Molossus</taxon>
    </lineage>
</organism>
<dbReference type="InterPro" id="IPR016024">
    <property type="entry name" value="ARM-type_fold"/>
</dbReference>
<dbReference type="AlphaFoldDB" id="A0A7J8EDA6"/>
<sequence length="194" mass="21987">MSDDIRKRFEFPNSLIQSQAVGHLIAAVLKENGFSEKIHQSTDQTPALNLLWEKCCSDNVVVRTACCEGLVALVMQDQAEFSYVLNGILNLIPSTRNTHGLIKAIVKLLQMQAVKEGQAGEKNIQNIYSVRHHPQPLITVLEHRPDCWPVLLQQLTAFFLQCPERSEVSCIKIMTPFLCHLYCRPSQLQEYAKL</sequence>
<dbReference type="InParanoid" id="A0A7J8EDA6"/>
<dbReference type="EMBL" id="JACASF010000014">
    <property type="protein sequence ID" value="KAF6433434.1"/>
    <property type="molecule type" value="Genomic_DNA"/>
</dbReference>
<dbReference type="Proteomes" id="UP000550707">
    <property type="component" value="Unassembled WGS sequence"/>
</dbReference>
<name>A0A7J8EDA6_MOLMO</name>
<dbReference type="PANTHER" id="PTHR16212">
    <property type="entry name" value="FOCADHESIN FAMILY MEMBER"/>
    <property type="match status" value="1"/>
</dbReference>
<comment type="caution">
    <text evidence="1">The sequence shown here is derived from an EMBL/GenBank/DDBJ whole genome shotgun (WGS) entry which is preliminary data.</text>
</comment>
<evidence type="ECO:0000313" key="1">
    <source>
        <dbReference type="EMBL" id="KAF6433434.1"/>
    </source>
</evidence>
<protein>
    <submittedName>
        <fullName evidence="1">Focadhesin</fullName>
    </submittedName>
</protein>
<proteinExistence type="predicted"/>
<dbReference type="PANTHER" id="PTHR16212:SF4">
    <property type="entry name" value="FOCADHESIN"/>
    <property type="match status" value="1"/>
</dbReference>
<dbReference type="InterPro" id="IPR045163">
    <property type="entry name" value="Focadhesin/RST1"/>
</dbReference>
<evidence type="ECO:0000313" key="2">
    <source>
        <dbReference type="Proteomes" id="UP000550707"/>
    </source>
</evidence>
<accession>A0A7J8EDA6</accession>
<reference evidence="1 2" key="1">
    <citation type="journal article" date="2020" name="Nature">
        <title>Six reference-quality genomes reveal evolution of bat adaptations.</title>
        <authorList>
            <person name="Jebb D."/>
            <person name="Huang Z."/>
            <person name="Pippel M."/>
            <person name="Hughes G.M."/>
            <person name="Lavrichenko K."/>
            <person name="Devanna P."/>
            <person name="Winkler S."/>
            <person name="Jermiin L.S."/>
            <person name="Skirmuntt E.C."/>
            <person name="Katzourakis A."/>
            <person name="Burkitt-Gray L."/>
            <person name="Ray D.A."/>
            <person name="Sullivan K.A.M."/>
            <person name="Roscito J.G."/>
            <person name="Kirilenko B.M."/>
            <person name="Davalos L.M."/>
            <person name="Corthals A.P."/>
            <person name="Power M.L."/>
            <person name="Jones G."/>
            <person name="Ransome R.D."/>
            <person name="Dechmann D.K.N."/>
            <person name="Locatelli A.G."/>
            <person name="Puechmaille S.J."/>
            <person name="Fedrigo O."/>
            <person name="Jarvis E.D."/>
            <person name="Hiller M."/>
            <person name="Vernes S.C."/>
            <person name="Myers E.W."/>
            <person name="Teeling E.C."/>
        </authorList>
    </citation>
    <scope>NUCLEOTIDE SEQUENCE [LARGE SCALE GENOMIC DNA]</scope>
    <source>
        <strain evidence="1">MMolMol1</strain>
        <tissue evidence="1">Muscle</tissue>
    </source>
</reference>
<dbReference type="SUPFAM" id="SSF48371">
    <property type="entry name" value="ARM repeat"/>
    <property type="match status" value="1"/>
</dbReference>
<gene>
    <name evidence="1" type="ORF">HJG59_005250</name>
</gene>
<dbReference type="GO" id="GO:0060147">
    <property type="term" value="P:regulation of post-transcriptional gene silencing"/>
    <property type="evidence" value="ECO:0007669"/>
    <property type="project" value="InterPro"/>
</dbReference>
<keyword evidence="2" id="KW-1185">Reference proteome</keyword>